<dbReference type="RefSeq" id="WP_044215904.1">
    <property type="nucleotide sequence ID" value="NZ_JBKAGJ010000005.1"/>
</dbReference>
<dbReference type="PANTHER" id="PTHR42830:SF2">
    <property type="entry name" value="OSMC_OHR FAMILY PROTEIN"/>
    <property type="match status" value="1"/>
</dbReference>
<dbReference type="Pfam" id="PF02566">
    <property type="entry name" value="OsmC"/>
    <property type="match status" value="1"/>
</dbReference>
<dbReference type="SUPFAM" id="SSF82784">
    <property type="entry name" value="OsmC-like"/>
    <property type="match status" value="1"/>
</dbReference>
<comment type="caution">
    <text evidence="1">The sequence shown here is derived from an EMBL/GenBank/DDBJ whole genome shotgun (WGS) entry which is preliminary data.</text>
</comment>
<dbReference type="AlphaFoldDB" id="A0A098SC50"/>
<dbReference type="OrthoDB" id="9795405at2"/>
<keyword evidence="2" id="KW-1185">Reference proteome</keyword>
<dbReference type="InterPro" id="IPR003718">
    <property type="entry name" value="OsmC/Ohr_fam"/>
</dbReference>
<dbReference type="STRING" id="1524460.IX84_01420"/>
<dbReference type="EMBL" id="JPOS01000003">
    <property type="protein sequence ID" value="KGE89715.1"/>
    <property type="molecule type" value="Genomic_DNA"/>
</dbReference>
<reference evidence="1 2" key="1">
    <citation type="journal article" date="2014" name="Int. J. Syst. Evol. Microbiol.">
        <title>Phaeodactylibacter xiamenensis gen. nov., sp. nov., a member of the family Saprospiraceae isolated from the marine alga Phaeodactylum tricornutum.</title>
        <authorList>
            <person name="Chen Z.Jr."/>
            <person name="Lei X."/>
            <person name="Lai Q."/>
            <person name="Li Y."/>
            <person name="Zhang B."/>
            <person name="Zhang J."/>
            <person name="Zhang H."/>
            <person name="Yang L."/>
            <person name="Zheng W."/>
            <person name="Tian Y."/>
            <person name="Yu Z."/>
            <person name="Xu H.Jr."/>
            <person name="Zheng T."/>
        </authorList>
    </citation>
    <scope>NUCLEOTIDE SEQUENCE [LARGE SCALE GENOMIC DNA]</scope>
    <source>
        <strain evidence="1 2">KD52</strain>
    </source>
</reference>
<sequence>MKKHHYQLHLQWTGNTGSGTRNYTAYSRDYEINAPGKPTLYGSADPAFRGNPERYNPEEMLVASLSACHKLWYLHLCAEAGITVVAYEDEPSGQMLQTPDGGGHFEWVELRPLVTILETAKQEQAEALHERAHQLCFIANSCNFKVSCKAKIQVQ</sequence>
<dbReference type="Proteomes" id="UP000029736">
    <property type="component" value="Unassembled WGS sequence"/>
</dbReference>
<proteinExistence type="predicted"/>
<organism evidence="1 2">
    <name type="scientific">Phaeodactylibacter xiamenensis</name>
    <dbReference type="NCBI Taxonomy" id="1524460"/>
    <lineage>
        <taxon>Bacteria</taxon>
        <taxon>Pseudomonadati</taxon>
        <taxon>Bacteroidota</taxon>
        <taxon>Saprospiria</taxon>
        <taxon>Saprospirales</taxon>
        <taxon>Haliscomenobacteraceae</taxon>
        <taxon>Phaeodactylibacter</taxon>
    </lineage>
</organism>
<gene>
    <name evidence="1" type="ORF">IX84_01420</name>
</gene>
<accession>A0A098SC50</accession>
<name>A0A098SC50_9BACT</name>
<evidence type="ECO:0000313" key="1">
    <source>
        <dbReference type="EMBL" id="KGE89715.1"/>
    </source>
</evidence>
<protein>
    <submittedName>
        <fullName evidence="1">Peroxiredoxin</fullName>
    </submittedName>
</protein>
<dbReference type="Gene3D" id="3.30.300.20">
    <property type="match status" value="1"/>
</dbReference>
<dbReference type="InterPro" id="IPR052707">
    <property type="entry name" value="OsmC_Ohr_Peroxiredoxin"/>
</dbReference>
<evidence type="ECO:0000313" key="2">
    <source>
        <dbReference type="Proteomes" id="UP000029736"/>
    </source>
</evidence>
<dbReference type="InterPro" id="IPR015946">
    <property type="entry name" value="KH_dom-like_a/b"/>
</dbReference>
<dbReference type="PANTHER" id="PTHR42830">
    <property type="entry name" value="OSMOTICALLY INDUCIBLE FAMILY PROTEIN"/>
    <property type="match status" value="1"/>
</dbReference>
<dbReference type="InterPro" id="IPR036102">
    <property type="entry name" value="OsmC/Ohrsf"/>
</dbReference>